<sequence>MLAHTRALIAAATYAFVARRKVAGVFDHSAGRDLRIAAESRDNQLQGFDGERETMFGGTLPELFDGGGKTYLSFEVEGAKAQGYDRGSSTAFTAQVAGRVVQVYDHGQAAWFAYDVKDIDLGYDADREVAASR</sequence>
<evidence type="ECO:0000313" key="1">
    <source>
        <dbReference type="EMBL" id="MFC0687619.1"/>
    </source>
</evidence>
<evidence type="ECO:0000313" key="2">
    <source>
        <dbReference type="Proteomes" id="UP001589858"/>
    </source>
</evidence>
<protein>
    <submittedName>
        <fullName evidence="1">Uncharacterized protein</fullName>
    </submittedName>
</protein>
<dbReference type="Proteomes" id="UP001589858">
    <property type="component" value="Unassembled WGS sequence"/>
</dbReference>
<proteinExistence type="predicted"/>
<organism evidence="1 2">
    <name type="scientific">Novosphingobium clariflavum</name>
    <dbReference type="NCBI Taxonomy" id="2029884"/>
    <lineage>
        <taxon>Bacteria</taxon>
        <taxon>Pseudomonadati</taxon>
        <taxon>Pseudomonadota</taxon>
        <taxon>Alphaproteobacteria</taxon>
        <taxon>Sphingomonadales</taxon>
        <taxon>Sphingomonadaceae</taxon>
        <taxon>Novosphingobium</taxon>
    </lineage>
</organism>
<dbReference type="EMBL" id="JBHLTM010000090">
    <property type="protein sequence ID" value="MFC0687619.1"/>
    <property type="molecule type" value="Genomic_DNA"/>
</dbReference>
<gene>
    <name evidence="1" type="ORF">ACFFF8_23805</name>
</gene>
<comment type="caution">
    <text evidence="1">The sequence shown here is derived from an EMBL/GenBank/DDBJ whole genome shotgun (WGS) entry which is preliminary data.</text>
</comment>
<name>A0ABV6SED2_9SPHN</name>
<accession>A0ABV6SED2</accession>
<reference evidence="1 2" key="1">
    <citation type="submission" date="2024-09" db="EMBL/GenBank/DDBJ databases">
        <authorList>
            <person name="Sun Q."/>
            <person name="Mori K."/>
        </authorList>
    </citation>
    <scope>NUCLEOTIDE SEQUENCE [LARGE SCALE GENOMIC DNA]</scope>
    <source>
        <strain evidence="1 2">CICC 11035S</strain>
    </source>
</reference>
<dbReference type="RefSeq" id="WP_267222161.1">
    <property type="nucleotide sequence ID" value="NZ_JAPCWC010000014.1"/>
</dbReference>
<keyword evidence="2" id="KW-1185">Reference proteome</keyword>